<dbReference type="PROSITE" id="PS00107">
    <property type="entry name" value="PROTEIN_KINASE_ATP"/>
    <property type="match status" value="1"/>
</dbReference>
<dbReference type="Pfam" id="PF00069">
    <property type="entry name" value="Pkinase"/>
    <property type="match status" value="1"/>
</dbReference>
<dbReference type="Gene3D" id="1.10.510.10">
    <property type="entry name" value="Transferase(Phosphotransferase) domain 1"/>
    <property type="match status" value="1"/>
</dbReference>
<reference evidence="4 5" key="1">
    <citation type="journal article" date="2005" name="PLoS Biol.">
        <title>The genomes of Oryza sativa: a history of duplications.</title>
        <authorList>
            <person name="Yu J."/>
            <person name="Wang J."/>
            <person name="Lin W."/>
            <person name="Li S."/>
            <person name="Li H."/>
            <person name="Zhou J."/>
            <person name="Ni P."/>
            <person name="Dong W."/>
            <person name="Hu S."/>
            <person name="Zeng C."/>
            <person name="Zhang J."/>
            <person name="Zhang Y."/>
            <person name="Li R."/>
            <person name="Xu Z."/>
            <person name="Li S."/>
            <person name="Li X."/>
            <person name="Zheng H."/>
            <person name="Cong L."/>
            <person name="Lin L."/>
            <person name="Yin J."/>
            <person name="Geng J."/>
            <person name="Li G."/>
            <person name="Shi J."/>
            <person name="Liu J."/>
            <person name="Lv H."/>
            <person name="Li J."/>
            <person name="Wang J."/>
            <person name="Deng Y."/>
            <person name="Ran L."/>
            <person name="Shi X."/>
            <person name="Wang X."/>
            <person name="Wu Q."/>
            <person name="Li C."/>
            <person name="Ren X."/>
            <person name="Wang J."/>
            <person name="Wang X."/>
            <person name="Li D."/>
            <person name="Liu D."/>
            <person name="Zhang X."/>
            <person name="Ji Z."/>
            <person name="Zhao W."/>
            <person name="Sun Y."/>
            <person name="Zhang Z."/>
            <person name="Bao J."/>
            <person name="Han Y."/>
            <person name="Dong L."/>
            <person name="Ji J."/>
            <person name="Chen P."/>
            <person name="Wu S."/>
            <person name="Liu J."/>
            <person name="Xiao Y."/>
            <person name="Bu D."/>
            <person name="Tan J."/>
            <person name="Yang L."/>
            <person name="Ye C."/>
            <person name="Zhang J."/>
            <person name="Xu J."/>
            <person name="Zhou Y."/>
            <person name="Yu Y."/>
            <person name="Zhang B."/>
            <person name="Zhuang S."/>
            <person name="Wei H."/>
            <person name="Liu B."/>
            <person name="Lei M."/>
            <person name="Yu H."/>
            <person name="Li Y."/>
            <person name="Xu H."/>
            <person name="Wei S."/>
            <person name="He X."/>
            <person name="Fang L."/>
            <person name="Zhang Z."/>
            <person name="Zhang Y."/>
            <person name="Huang X."/>
            <person name="Su Z."/>
            <person name="Tong W."/>
            <person name="Li J."/>
            <person name="Tong Z."/>
            <person name="Li S."/>
            <person name="Ye J."/>
            <person name="Wang L."/>
            <person name="Fang L."/>
            <person name="Lei T."/>
            <person name="Chen C."/>
            <person name="Chen H."/>
            <person name="Xu Z."/>
            <person name="Li H."/>
            <person name="Huang H."/>
            <person name="Zhang F."/>
            <person name="Xu H."/>
            <person name="Li N."/>
            <person name="Zhao C."/>
            <person name="Li S."/>
            <person name="Dong L."/>
            <person name="Huang Y."/>
            <person name="Li L."/>
            <person name="Xi Y."/>
            <person name="Qi Q."/>
            <person name="Li W."/>
            <person name="Zhang B."/>
            <person name="Hu W."/>
            <person name="Zhang Y."/>
            <person name="Tian X."/>
            <person name="Jiao Y."/>
            <person name="Liang X."/>
            <person name="Jin J."/>
            <person name="Gao L."/>
            <person name="Zheng W."/>
            <person name="Hao B."/>
            <person name="Liu S."/>
            <person name="Wang W."/>
            <person name="Yuan L."/>
            <person name="Cao M."/>
            <person name="McDermott J."/>
            <person name="Samudrala R."/>
            <person name="Wang J."/>
            <person name="Wong G.K."/>
            <person name="Yang H."/>
        </authorList>
    </citation>
    <scope>NUCLEOTIDE SEQUENCE [LARGE SCALE GENOMIC DNA]</scope>
    <source>
        <strain evidence="5">cv. 93-11</strain>
    </source>
</reference>
<dbReference type="SUPFAM" id="SSF56112">
    <property type="entry name" value="Protein kinase-like (PK-like)"/>
    <property type="match status" value="1"/>
</dbReference>
<dbReference type="InterPro" id="IPR046959">
    <property type="entry name" value="PRK1-6/SRF4-like"/>
</dbReference>
<dbReference type="EMBL" id="CM000128">
    <property type="protein sequence ID" value="EEC75376.1"/>
    <property type="molecule type" value="Genomic_DNA"/>
</dbReference>
<dbReference type="OMA" id="MACCAWI"/>
<evidence type="ECO:0000256" key="1">
    <source>
        <dbReference type="PROSITE-ProRule" id="PRU10141"/>
    </source>
</evidence>
<dbReference type="Gramene" id="BGIOSGA010621-TA">
    <property type="protein sequence ID" value="BGIOSGA010621-PA"/>
    <property type="gene ID" value="BGIOSGA010621"/>
</dbReference>
<keyword evidence="5" id="KW-1185">Reference proteome</keyword>
<dbReference type="PANTHER" id="PTHR48007:SF77">
    <property type="entry name" value="PROTEIN KINASE DOMAIN-CONTAINING PROTEIN"/>
    <property type="match status" value="1"/>
</dbReference>
<dbReference type="GO" id="GO:0004672">
    <property type="term" value="F:protein kinase activity"/>
    <property type="evidence" value="ECO:0007669"/>
    <property type="project" value="InterPro"/>
</dbReference>
<dbReference type="Proteomes" id="UP000007015">
    <property type="component" value="Chromosome 3"/>
</dbReference>
<dbReference type="PROSITE" id="PS50011">
    <property type="entry name" value="PROTEIN_KINASE_DOM"/>
    <property type="match status" value="1"/>
</dbReference>
<protein>
    <recommendedName>
        <fullName evidence="3">Protein kinase domain-containing protein</fullName>
    </recommendedName>
</protein>
<evidence type="ECO:0000313" key="5">
    <source>
        <dbReference type="Proteomes" id="UP000007015"/>
    </source>
</evidence>
<evidence type="ECO:0000256" key="2">
    <source>
        <dbReference type="SAM" id="MobiDB-lite"/>
    </source>
</evidence>
<proteinExistence type="predicted"/>
<accession>B8AQK2</accession>
<dbReference type="STRING" id="39946.B8AQK2"/>
<dbReference type="HOGENOM" id="CLU_000288_137_3_1"/>
<dbReference type="AlphaFoldDB" id="B8AQK2"/>
<feature type="binding site" evidence="1">
    <location>
        <position position="131"/>
    </location>
    <ligand>
        <name>ATP</name>
        <dbReference type="ChEBI" id="CHEBI:30616"/>
    </ligand>
</feature>
<sequence length="382" mass="42427">MFDVEIADQNNIKIIDGIGRLAGQCLSMDSHKRPEMTDVAERLRTARKALQRREENPLFFWRMKNRPVAPAPKPEAINDKFVKFRSTRAMLQPEFDLEDLLQASAEVLGNGVYGTTYRAKLGETGHTLVVKRLRGEALPEWEFRHVAAAIGEIESELVVPLEGYYFSKDEKFLIYENMPMGSLSLRLHGYTSVSERPDLGWEQRSTIALSAARSLAIIHSAGANSCHGNIKSSNVLLTKAYEARLSEHGVPTLLASSSSSSSAPAGGCRAPEVDDDNRRVSREADVYSFGVLLLELLTGEPPPNAVVHREGVNLPQWVQSVPHEQVAKVIDARLLTQQTSDLQEEAMIQLVQLAMACCAWIPTDRPVIAEVVQRMEYILPPS</sequence>
<feature type="region of interest" description="Disordered" evidence="2">
    <location>
        <begin position="255"/>
        <end position="277"/>
    </location>
</feature>
<dbReference type="Gene3D" id="3.30.200.20">
    <property type="entry name" value="Phosphorylase Kinase, domain 1"/>
    <property type="match status" value="1"/>
</dbReference>
<keyword evidence="1" id="KW-0547">Nucleotide-binding</keyword>
<dbReference type="InterPro" id="IPR017441">
    <property type="entry name" value="Protein_kinase_ATP_BS"/>
</dbReference>
<organism evidence="4 5">
    <name type="scientific">Oryza sativa subsp. indica</name>
    <name type="common">Rice</name>
    <dbReference type="NCBI Taxonomy" id="39946"/>
    <lineage>
        <taxon>Eukaryota</taxon>
        <taxon>Viridiplantae</taxon>
        <taxon>Streptophyta</taxon>
        <taxon>Embryophyta</taxon>
        <taxon>Tracheophyta</taxon>
        <taxon>Spermatophyta</taxon>
        <taxon>Magnoliopsida</taxon>
        <taxon>Liliopsida</taxon>
        <taxon>Poales</taxon>
        <taxon>Poaceae</taxon>
        <taxon>BOP clade</taxon>
        <taxon>Oryzoideae</taxon>
        <taxon>Oryzeae</taxon>
        <taxon>Oryzinae</taxon>
        <taxon>Oryza</taxon>
        <taxon>Oryza sativa</taxon>
    </lineage>
</organism>
<evidence type="ECO:0000259" key="3">
    <source>
        <dbReference type="PROSITE" id="PS50011"/>
    </source>
</evidence>
<feature type="domain" description="Protein kinase" evidence="3">
    <location>
        <begin position="102"/>
        <end position="378"/>
    </location>
</feature>
<name>B8AQK2_ORYSI</name>
<dbReference type="InterPro" id="IPR000719">
    <property type="entry name" value="Prot_kinase_dom"/>
</dbReference>
<dbReference type="GO" id="GO:0005524">
    <property type="term" value="F:ATP binding"/>
    <property type="evidence" value="ECO:0007669"/>
    <property type="project" value="UniProtKB-UniRule"/>
</dbReference>
<keyword evidence="1" id="KW-0067">ATP-binding</keyword>
<evidence type="ECO:0000313" key="4">
    <source>
        <dbReference type="EMBL" id="EEC75376.1"/>
    </source>
</evidence>
<dbReference type="PANTHER" id="PTHR48007">
    <property type="entry name" value="LEUCINE-RICH REPEAT RECEPTOR-LIKE PROTEIN KINASE PXC1"/>
    <property type="match status" value="1"/>
</dbReference>
<gene>
    <name evidence="4" type="ORF">OsI_11839</name>
</gene>
<dbReference type="InterPro" id="IPR011009">
    <property type="entry name" value="Kinase-like_dom_sf"/>
</dbReference>